<dbReference type="OrthoDB" id="1164785at2"/>
<reference evidence="3" key="1">
    <citation type="submission" date="2017-09" db="EMBL/GenBank/DDBJ databases">
        <authorList>
            <person name="Varghese N."/>
            <person name="Submissions S."/>
        </authorList>
    </citation>
    <scope>NUCLEOTIDE SEQUENCE [LARGE SCALE GENOMIC DNA]</scope>
    <source>
        <strain evidence="3">DSM 29961</strain>
    </source>
</reference>
<feature type="domain" description="CHAT" evidence="1">
    <location>
        <begin position="64"/>
        <end position="184"/>
    </location>
</feature>
<protein>
    <submittedName>
        <fullName evidence="2">CHAT domain-containing protein</fullName>
    </submittedName>
</protein>
<dbReference type="EMBL" id="OCNH01000008">
    <property type="protein sequence ID" value="SOD98533.1"/>
    <property type="molecule type" value="Genomic_DNA"/>
</dbReference>
<keyword evidence="3" id="KW-1185">Reference proteome</keyword>
<evidence type="ECO:0000313" key="2">
    <source>
        <dbReference type="EMBL" id="SOD98533.1"/>
    </source>
</evidence>
<dbReference type="InterPro" id="IPR024983">
    <property type="entry name" value="CHAT_dom"/>
</dbReference>
<sequence>MDTLLLCYANDRNRPLETLGNEDSDVDRLLDPRSSKNHFQKIRDSFATTESVAGKILTYQASLCLFHFSGHAGSTALQLEDATARGVGVAQLLARCPNLRLIFLNGCSTLNHVRLLADQHVKAAVIATRSPVDDYSATQFASAFYQALANQYSLQEAVEQARLRVQIKIRTDVRRIARGDLDTAPEVSPDQWYFFCPDEETANWELPTGEVTDEAPYIPNTTLRRTLFDALRLHDPTLTEQYRMKQKQTLSDEGLRSWLHEEVLQRLPFPISEPLRKLLCPHISPENKLIPVRATRDRLINYTTLLDSTVDLLMSTLLSQIRDWLQSADPVIARVDAATHQLVEELITNGWSNWQTDRIVTSVRPLRAFLEQQHTPHFIDELTTWLDQFQQETQLEGSLQFLYTLKERLTQPNGIGNVAALCQVGEEHLSELIKHMGFWARYRLESFKNIRAIRFYRQQPAYRHEMVVLRTSQSYRTDEMYFQEIQFADLWDCQSVLLVKITRQLREGTVTEELQAKGFLNLSPFLIDKNVFFKSDNAVFDLYSFHSGESDRLRFKHVARPEDTGLFVGPVDEELWAKQDFGVLREQFQSLRTLLGLPQVLPTTATTNTNDLDPSELSRI</sequence>
<evidence type="ECO:0000313" key="3">
    <source>
        <dbReference type="Proteomes" id="UP000219452"/>
    </source>
</evidence>
<organism evidence="2 3">
    <name type="scientific">Spirosoma fluviale</name>
    <dbReference type="NCBI Taxonomy" id="1597977"/>
    <lineage>
        <taxon>Bacteria</taxon>
        <taxon>Pseudomonadati</taxon>
        <taxon>Bacteroidota</taxon>
        <taxon>Cytophagia</taxon>
        <taxon>Cytophagales</taxon>
        <taxon>Cytophagaceae</taxon>
        <taxon>Spirosoma</taxon>
    </lineage>
</organism>
<gene>
    <name evidence="2" type="ORF">SAMN06269250_6139</name>
</gene>
<evidence type="ECO:0000259" key="1">
    <source>
        <dbReference type="Pfam" id="PF12770"/>
    </source>
</evidence>
<dbReference type="Proteomes" id="UP000219452">
    <property type="component" value="Unassembled WGS sequence"/>
</dbReference>
<name>A0A286GSM1_9BACT</name>
<dbReference type="RefSeq" id="WP_097131363.1">
    <property type="nucleotide sequence ID" value="NZ_OCNH01000008.1"/>
</dbReference>
<proteinExistence type="predicted"/>
<accession>A0A286GSM1</accession>
<dbReference type="Pfam" id="PF12770">
    <property type="entry name" value="CHAT"/>
    <property type="match status" value="1"/>
</dbReference>
<dbReference type="AlphaFoldDB" id="A0A286GSM1"/>